<organism evidence="1 2">
    <name type="scientific">Malus domestica</name>
    <name type="common">Apple</name>
    <name type="synonym">Pyrus malus</name>
    <dbReference type="NCBI Taxonomy" id="3750"/>
    <lineage>
        <taxon>Eukaryota</taxon>
        <taxon>Viridiplantae</taxon>
        <taxon>Streptophyta</taxon>
        <taxon>Embryophyta</taxon>
        <taxon>Tracheophyta</taxon>
        <taxon>Spermatophyta</taxon>
        <taxon>Magnoliopsida</taxon>
        <taxon>eudicotyledons</taxon>
        <taxon>Gunneridae</taxon>
        <taxon>Pentapetalae</taxon>
        <taxon>rosids</taxon>
        <taxon>fabids</taxon>
        <taxon>Rosales</taxon>
        <taxon>Rosaceae</taxon>
        <taxon>Amygdaloideae</taxon>
        <taxon>Maleae</taxon>
        <taxon>Malus</taxon>
    </lineage>
</organism>
<keyword evidence="2" id="KW-1185">Reference proteome</keyword>
<name>A0A498K966_MALDO</name>
<protein>
    <submittedName>
        <fullName evidence="1">Uncharacterized protein</fullName>
    </submittedName>
</protein>
<dbReference type="EMBL" id="RDQH01000330">
    <property type="protein sequence ID" value="RXI01942.1"/>
    <property type="molecule type" value="Genomic_DNA"/>
</dbReference>
<proteinExistence type="predicted"/>
<gene>
    <name evidence="1" type="ORF">DVH24_015291</name>
</gene>
<comment type="caution">
    <text evidence="1">The sequence shown here is derived from an EMBL/GenBank/DDBJ whole genome shotgun (WGS) entry which is preliminary data.</text>
</comment>
<sequence length="96" mass="10593">MFYMHTHSSDPLVRFPVANGEEEGGYASRLGLTDVGYRPTSSRIRARSQKRKMRWSDMRAYMSSVMSLVGKSSTMNNGNNHCAVTGLGLGVLSIYG</sequence>
<dbReference type="AlphaFoldDB" id="A0A498K966"/>
<dbReference type="Proteomes" id="UP000290289">
    <property type="component" value="Chromosome 4"/>
</dbReference>
<reference evidence="1 2" key="1">
    <citation type="submission" date="2018-10" db="EMBL/GenBank/DDBJ databases">
        <title>A high-quality apple genome assembly.</title>
        <authorList>
            <person name="Hu J."/>
        </authorList>
    </citation>
    <scope>NUCLEOTIDE SEQUENCE [LARGE SCALE GENOMIC DNA]</scope>
    <source>
        <strain evidence="2">cv. HFTH1</strain>
        <tissue evidence="1">Young leaf</tissue>
    </source>
</reference>
<evidence type="ECO:0000313" key="1">
    <source>
        <dbReference type="EMBL" id="RXI01942.1"/>
    </source>
</evidence>
<evidence type="ECO:0000313" key="2">
    <source>
        <dbReference type="Proteomes" id="UP000290289"/>
    </source>
</evidence>
<accession>A0A498K966</accession>